<protein>
    <submittedName>
        <fullName evidence="1">Uncharacterized protein</fullName>
    </submittedName>
</protein>
<reference evidence="1 2" key="1">
    <citation type="journal article" date="2021" name="Elife">
        <title>Chloroplast acquisition without the gene transfer in kleptoplastic sea slugs, Plakobranchus ocellatus.</title>
        <authorList>
            <person name="Maeda T."/>
            <person name="Takahashi S."/>
            <person name="Yoshida T."/>
            <person name="Shimamura S."/>
            <person name="Takaki Y."/>
            <person name="Nagai Y."/>
            <person name="Toyoda A."/>
            <person name="Suzuki Y."/>
            <person name="Arimoto A."/>
            <person name="Ishii H."/>
            <person name="Satoh N."/>
            <person name="Nishiyama T."/>
            <person name="Hasebe M."/>
            <person name="Maruyama T."/>
            <person name="Minagawa J."/>
            <person name="Obokata J."/>
            <person name="Shigenobu S."/>
        </authorList>
    </citation>
    <scope>NUCLEOTIDE SEQUENCE [LARGE SCALE GENOMIC DNA]</scope>
</reference>
<gene>
    <name evidence="1" type="ORF">PoB_006905200</name>
</gene>
<sequence length="92" mass="9797">MEHKVLGGPNSCFQFLPVRPLDIRLAAEGGTSGRQYYVFPVEGGEATSGIVSPAEDAGRCFGGANLHRTLCGEFEPVAEMDNTVTQNPEVAQ</sequence>
<organism evidence="1 2">
    <name type="scientific">Plakobranchus ocellatus</name>
    <dbReference type="NCBI Taxonomy" id="259542"/>
    <lineage>
        <taxon>Eukaryota</taxon>
        <taxon>Metazoa</taxon>
        <taxon>Spiralia</taxon>
        <taxon>Lophotrochozoa</taxon>
        <taxon>Mollusca</taxon>
        <taxon>Gastropoda</taxon>
        <taxon>Heterobranchia</taxon>
        <taxon>Euthyneura</taxon>
        <taxon>Panpulmonata</taxon>
        <taxon>Sacoglossa</taxon>
        <taxon>Placobranchoidea</taxon>
        <taxon>Plakobranchidae</taxon>
        <taxon>Plakobranchus</taxon>
    </lineage>
</organism>
<name>A0AAV4DEV3_9GAST</name>
<evidence type="ECO:0000313" key="2">
    <source>
        <dbReference type="Proteomes" id="UP000735302"/>
    </source>
</evidence>
<comment type="caution">
    <text evidence="1">The sequence shown here is derived from an EMBL/GenBank/DDBJ whole genome shotgun (WGS) entry which is preliminary data.</text>
</comment>
<dbReference type="Proteomes" id="UP000735302">
    <property type="component" value="Unassembled WGS sequence"/>
</dbReference>
<dbReference type="EMBL" id="BLXT01007807">
    <property type="protein sequence ID" value="GFO42547.1"/>
    <property type="molecule type" value="Genomic_DNA"/>
</dbReference>
<keyword evidence="2" id="KW-1185">Reference proteome</keyword>
<proteinExistence type="predicted"/>
<accession>A0AAV4DEV3</accession>
<evidence type="ECO:0000313" key="1">
    <source>
        <dbReference type="EMBL" id="GFO42547.1"/>
    </source>
</evidence>
<dbReference type="AlphaFoldDB" id="A0AAV4DEV3"/>